<evidence type="ECO:0000313" key="3">
    <source>
        <dbReference type="EMBL" id="QFG04461.1"/>
    </source>
</evidence>
<dbReference type="RefSeq" id="YP_009998226.1">
    <property type="nucleotide sequence ID" value="NC_052984.1"/>
</dbReference>
<feature type="region of interest" description="Disordered" evidence="1">
    <location>
        <begin position="70"/>
        <end position="136"/>
    </location>
</feature>
<protein>
    <recommendedName>
        <fullName evidence="2">DUF7443 domain-containing protein</fullName>
    </recommendedName>
</protein>
<feature type="domain" description="DUF7443" evidence="2">
    <location>
        <begin position="5"/>
        <end position="72"/>
    </location>
</feature>
<feature type="compositionally biased region" description="Low complexity" evidence="1">
    <location>
        <begin position="101"/>
        <end position="115"/>
    </location>
</feature>
<reference evidence="3 4" key="1">
    <citation type="submission" date="2019-08" db="EMBL/GenBank/DDBJ databases">
        <authorList>
            <person name="Zhang R."/>
        </authorList>
    </citation>
    <scope>NUCLEOTIDE SEQUENCE [LARGE SCALE GENOMIC DNA]</scope>
</reference>
<organism evidence="3 4">
    <name type="scientific">Aeromonas phage vB_AhyS-A18P4</name>
    <dbReference type="NCBI Taxonomy" id="2608321"/>
    <lineage>
        <taxon>Viruses</taxon>
        <taxon>Duplodnaviria</taxon>
        <taxon>Heunggongvirae</taxon>
        <taxon>Uroviricota</taxon>
        <taxon>Caudoviricetes</taxon>
        <taxon>Casjensviridae</taxon>
        <taxon>Sharonstreetvirus</taxon>
        <taxon>Sharonstreetvirus A18P4</taxon>
    </lineage>
</organism>
<dbReference type="Proteomes" id="UP000326305">
    <property type="component" value="Segment"/>
</dbReference>
<dbReference type="Pfam" id="PF24227">
    <property type="entry name" value="DUF7443"/>
    <property type="match status" value="1"/>
</dbReference>
<dbReference type="GeneID" id="62680808"/>
<name>A0A5J6T418_9CAUD</name>
<accession>A0A5J6T418</accession>
<evidence type="ECO:0000313" key="4">
    <source>
        <dbReference type="Proteomes" id="UP000326305"/>
    </source>
</evidence>
<sequence>MADKMILRKLLCSLVFERQGKRIELHPGAVAQFSPEEVQKLNKMNPDLLDYPSDDEVELFELRNAKKAPVLDTGAGADLNEGPAAAAAAVKPKATPKKKAAAQAAQAADGPATDAADQKEGDDTNADQKEGDNDEI</sequence>
<dbReference type="InterPro" id="IPR055866">
    <property type="entry name" value="DUF7443"/>
</dbReference>
<evidence type="ECO:0000259" key="2">
    <source>
        <dbReference type="Pfam" id="PF24227"/>
    </source>
</evidence>
<dbReference type="EMBL" id="MN317029">
    <property type="protein sequence ID" value="QFG04461.1"/>
    <property type="molecule type" value="Genomic_DNA"/>
</dbReference>
<feature type="compositionally biased region" description="Low complexity" evidence="1">
    <location>
        <begin position="82"/>
        <end position="93"/>
    </location>
</feature>
<proteinExistence type="predicted"/>
<dbReference type="KEGG" id="vg:62680808"/>
<keyword evidence="4" id="KW-1185">Reference proteome</keyword>
<evidence type="ECO:0000256" key="1">
    <source>
        <dbReference type="SAM" id="MobiDB-lite"/>
    </source>
</evidence>
<feature type="compositionally biased region" description="Basic and acidic residues" evidence="1">
    <location>
        <begin position="116"/>
        <end position="136"/>
    </location>
</feature>